<keyword evidence="3" id="KW-0808">Transferase</keyword>
<feature type="compositionally biased region" description="Basic and acidic residues" evidence="13">
    <location>
        <begin position="555"/>
        <end position="568"/>
    </location>
</feature>
<sequence length="1125" mass="131319">MAVVTDIKNATVEMELDTSGDMNDVAKTVCEIDGSNEKRKAKKKHKHKHKHNDSSYDEEYKKHHHKKKKDKKIKKHKKNKKKKKIDGDKEFSGVELDELEKKKEILKKKLQKEDEKEGKDDSDEQTDKISEHDSDNSSSFNSRKENKLENESEQIFLKNEISSTRNGNEKADDDIASSEKLIKKISTKNGAEKMNDKTVVSEKLVKKVSPSPERERKRAHSREHLKHSEQYELAKRRRREIEEFLKNDGQNKEETRILEEEMNSNNEERGVQEINKNDKKRELDGTKRKPVENTKKNDIIEEEHLLSEHKNDRERRKEGELSSKKRTDADRSIDVKRRGYNEKTEERRSESRDGRARCSVSRSKDDRRRSRSRSGRVGRDRDRNRERRSDRRSRSVGRRVQRSRSRSKERLRRDGSRSRDRAARERSRSRDHFRRSRSRDHSRRSRSRDRSRPELKRRRESSRERERYERARSRDRNGEKVKNESRRDSGGKSQNRRDDASKSDAKIQRDQKRDHHRRDDSVSSIEWEDPDEKEEKKIQELRKRRQQIIKNIQKQNDEKEQPGVKTDFDELTLDEDNREKKDFKAGSTKEKRVFEKSGDEETSSLSADEQLLREAQEELQKKHDSDVSCSSSPISPTGDDTPADFYGDLKEKMVHIKGQEESAVDRALRKAVEEEAEELRRQRGEDTKQEIENKTVEDCSTSTTFDMFATDAELPPEILNKAAIIVSGQEPANASLKDNWDDTDGYYRIRIGEMLDSRYRVYGYTGAGVFGNVVRATDAARSNTHVANRCAGFLQPSCDAEVTCFLRPSLPITTTTITTTTITTFIYSNESSHLVHSSQIAISQRRTGMKELDILKKLNEADRDDRYHCLQLYRHFYHHQHLCLVFESLSMNLRELLKKYGNSVGLHMKAVRSYTQQLLMALRLLKKCNILHADIKPDNILVNDTKMTLKLCDFGSGCHVADAEVAPYLVSRFYRAPEIMLGLPYDFGIDLWSVAVTLYEVYTGKIMFAGKSNNQMLKFMMDLKGKFPNKVVRKAQFKDQHFDQNCNFLYHEIDKVTQRDKITTMSVVKITRNLESELLGDQELDKEGMRKLEQFRSLLDAMVTLDNSKRITCGEALKHPFVVEK</sequence>
<feature type="compositionally biased region" description="Basic and acidic residues" evidence="13">
    <location>
        <begin position="461"/>
        <end position="521"/>
    </location>
</feature>
<keyword evidence="2" id="KW-0723">Serine/threonine-protein kinase</keyword>
<evidence type="ECO:0000256" key="9">
    <source>
        <dbReference type="ARBA" id="ARBA00031858"/>
    </source>
</evidence>
<comment type="similarity">
    <text evidence="7">Belongs to the protein kinase superfamily. CMGC Ser/Thr protein kinase family.</text>
</comment>
<dbReference type="Gene3D" id="3.30.200.20">
    <property type="entry name" value="Phosphorylase Kinase, domain 1"/>
    <property type="match status" value="1"/>
</dbReference>
<evidence type="ECO:0000256" key="4">
    <source>
        <dbReference type="ARBA" id="ARBA00022741"/>
    </source>
</evidence>
<dbReference type="STRING" id="42157.A0A182DYM4"/>
<feature type="compositionally biased region" description="Basic and acidic residues" evidence="13">
    <location>
        <begin position="406"/>
        <end position="430"/>
    </location>
</feature>
<dbReference type="EC" id="2.7.11.1" evidence="1"/>
<protein>
    <recommendedName>
        <fullName evidence="8">Serine/threonine-protein kinase PRP4 homolog</fullName>
        <ecNumber evidence="1">2.7.11.1</ecNumber>
    </recommendedName>
    <alternativeName>
        <fullName evidence="9">PRP4 pre-mRNA-processing factor 4 homolog</fullName>
    </alternativeName>
</protein>
<dbReference type="PROSITE" id="PS00108">
    <property type="entry name" value="PROTEIN_KINASE_ST"/>
    <property type="match status" value="1"/>
</dbReference>
<comment type="catalytic activity">
    <reaction evidence="11">
        <text>L-threonyl-[protein] + ATP = O-phospho-L-threonyl-[protein] + ADP + H(+)</text>
        <dbReference type="Rhea" id="RHEA:46608"/>
        <dbReference type="Rhea" id="RHEA-COMP:11060"/>
        <dbReference type="Rhea" id="RHEA-COMP:11605"/>
        <dbReference type="ChEBI" id="CHEBI:15378"/>
        <dbReference type="ChEBI" id="CHEBI:30013"/>
        <dbReference type="ChEBI" id="CHEBI:30616"/>
        <dbReference type="ChEBI" id="CHEBI:61977"/>
        <dbReference type="ChEBI" id="CHEBI:456216"/>
        <dbReference type="EC" id="2.7.11.1"/>
    </reaction>
    <physiologicalReaction direction="left-to-right" evidence="11">
        <dbReference type="Rhea" id="RHEA:46609"/>
    </physiologicalReaction>
</comment>
<accession>A0A182DYM4</accession>
<keyword evidence="5" id="KW-0418">Kinase</keyword>
<dbReference type="InterPro" id="IPR008271">
    <property type="entry name" value="Ser/Thr_kinase_AS"/>
</dbReference>
<evidence type="ECO:0000256" key="12">
    <source>
        <dbReference type="ARBA" id="ARBA00048977"/>
    </source>
</evidence>
<evidence type="ECO:0000313" key="17">
    <source>
        <dbReference type="WBParaSite" id="nOo.2.0.1.t00774-RA"/>
    </source>
</evidence>
<feature type="compositionally biased region" description="Basic and acidic residues" evidence="13">
    <location>
        <begin position="111"/>
        <end position="135"/>
    </location>
</feature>
<feature type="domain" description="Protein kinase" evidence="14">
    <location>
        <begin position="759"/>
        <end position="1122"/>
    </location>
</feature>
<evidence type="ECO:0000256" key="10">
    <source>
        <dbReference type="ARBA" id="ARBA00046964"/>
    </source>
</evidence>
<dbReference type="EMBL" id="UYRW01000083">
    <property type="protein sequence ID" value="VDK62820.1"/>
    <property type="molecule type" value="Genomic_DNA"/>
</dbReference>
<feature type="compositionally biased region" description="Basic and acidic residues" evidence="13">
    <location>
        <begin position="190"/>
        <end position="205"/>
    </location>
</feature>
<dbReference type="OrthoDB" id="3967at2759"/>
<dbReference type="GO" id="GO:0004674">
    <property type="term" value="F:protein serine/threonine kinase activity"/>
    <property type="evidence" value="ECO:0007669"/>
    <property type="project" value="UniProtKB-KW"/>
</dbReference>
<feature type="compositionally biased region" description="Basic and acidic residues" evidence="13">
    <location>
        <begin position="226"/>
        <end position="259"/>
    </location>
</feature>
<feature type="compositionally biased region" description="Basic and acidic residues" evidence="13">
    <location>
        <begin position="610"/>
        <end position="626"/>
    </location>
</feature>
<feature type="compositionally biased region" description="Basic residues" evidence="13">
    <location>
        <begin position="39"/>
        <end position="51"/>
    </location>
</feature>
<dbReference type="WBParaSite" id="nOo.2.0.1.t00774-RA">
    <property type="protein sequence ID" value="nOo.2.0.1.t00774-RA"/>
    <property type="gene ID" value="nOo.2.0.1.g00774"/>
</dbReference>
<gene>
    <name evidence="15" type="ORF">NOO_LOCUS774</name>
</gene>
<feature type="compositionally biased region" description="Basic and acidic residues" evidence="13">
    <location>
        <begin position="575"/>
        <end position="599"/>
    </location>
</feature>
<dbReference type="PANTHER" id="PTHR24058:SF103">
    <property type="entry name" value="SERINE_THREONINE-PROTEIN KINASE PRP4 HOMOLOG"/>
    <property type="match status" value="1"/>
</dbReference>
<evidence type="ECO:0000259" key="14">
    <source>
        <dbReference type="PROSITE" id="PS50011"/>
    </source>
</evidence>
<keyword evidence="6" id="KW-0067">ATP-binding</keyword>
<evidence type="ECO:0000256" key="3">
    <source>
        <dbReference type="ARBA" id="ARBA00022679"/>
    </source>
</evidence>
<feature type="compositionally biased region" description="Basic and acidic residues" evidence="13">
    <location>
        <begin position="52"/>
        <end position="61"/>
    </location>
</feature>
<dbReference type="InterPro" id="IPR044092">
    <property type="entry name" value="STKc_PRP4"/>
</dbReference>
<evidence type="ECO:0000256" key="1">
    <source>
        <dbReference type="ARBA" id="ARBA00012513"/>
    </source>
</evidence>
<feature type="compositionally biased region" description="Basic and acidic residues" evidence="13">
    <location>
        <begin position="266"/>
        <end position="368"/>
    </location>
</feature>
<evidence type="ECO:0000256" key="8">
    <source>
        <dbReference type="ARBA" id="ARBA00023637"/>
    </source>
</evidence>
<dbReference type="InterPro" id="IPR011009">
    <property type="entry name" value="Kinase-like_dom_sf"/>
</dbReference>
<evidence type="ECO:0000256" key="5">
    <source>
        <dbReference type="ARBA" id="ARBA00022777"/>
    </source>
</evidence>
<dbReference type="Proteomes" id="UP000271087">
    <property type="component" value="Unassembled WGS sequence"/>
</dbReference>
<evidence type="ECO:0000256" key="6">
    <source>
        <dbReference type="ARBA" id="ARBA00022840"/>
    </source>
</evidence>
<reference evidence="17" key="1">
    <citation type="submission" date="2016-06" db="UniProtKB">
        <authorList>
            <consortium name="WormBaseParasite"/>
        </authorList>
    </citation>
    <scope>IDENTIFICATION</scope>
</reference>
<proteinExistence type="inferred from homology"/>
<dbReference type="GO" id="GO:0005524">
    <property type="term" value="F:ATP binding"/>
    <property type="evidence" value="ECO:0007669"/>
    <property type="project" value="UniProtKB-KW"/>
</dbReference>
<dbReference type="CDD" id="cd14135">
    <property type="entry name" value="STKc_PRP4"/>
    <property type="match status" value="1"/>
</dbReference>
<feature type="region of interest" description="Disordered" evidence="13">
    <location>
        <begin position="32"/>
        <end position="93"/>
    </location>
</feature>
<feature type="compositionally biased region" description="Basic residues" evidence="13">
    <location>
        <begin position="62"/>
        <end position="84"/>
    </location>
</feature>
<evidence type="ECO:0000313" key="15">
    <source>
        <dbReference type="EMBL" id="VDK62820.1"/>
    </source>
</evidence>
<evidence type="ECO:0000313" key="16">
    <source>
        <dbReference type="Proteomes" id="UP000271087"/>
    </source>
</evidence>
<feature type="region of interest" description="Disordered" evidence="13">
    <location>
        <begin position="108"/>
        <end position="641"/>
    </location>
</feature>
<reference evidence="15 16" key="2">
    <citation type="submission" date="2018-08" db="EMBL/GenBank/DDBJ databases">
        <authorList>
            <person name="Laetsch R D."/>
            <person name="Stevens L."/>
            <person name="Kumar S."/>
            <person name="Blaxter L. M."/>
        </authorList>
    </citation>
    <scope>NUCLEOTIDE SEQUENCE [LARGE SCALE GENOMIC DNA]</scope>
</reference>
<dbReference type="InterPro" id="IPR000719">
    <property type="entry name" value="Prot_kinase_dom"/>
</dbReference>
<dbReference type="PROSITE" id="PS50011">
    <property type="entry name" value="PROTEIN_KINASE_DOM"/>
    <property type="match status" value="1"/>
</dbReference>
<dbReference type="FunFam" id="1.10.510.10:FF:000078">
    <property type="entry name" value="Serine/threonine-protein kinase PRP4 homolog"/>
    <property type="match status" value="1"/>
</dbReference>
<feature type="compositionally biased region" description="Basic residues" evidence="13">
    <location>
        <begin position="394"/>
        <end position="405"/>
    </location>
</feature>
<feature type="compositionally biased region" description="Basic and acidic residues" evidence="13">
    <location>
        <begin position="377"/>
        <end position="393"/>
    </location>
</feature>
<keyword evidence="4" id="KW-0547">Nucleotide-binding</keyword>
<dbReference type="GO" id="GO:0045292">
    <property type="term" value="P:mRNA cis splicing, via spliceosome"/>
    <property type="evidence" value="ECO:0007669"/>
    <property type="project" value="InterPro"/>
</dbReference>
<feature type="compositionally biased region" description="Low complexity" evidence="13">
    <location>
        <begin position="627"/>
        <end position="636"/>
    </location>
</feature>
<evidence type="ECO:0000256" key="7">
    <source>
        <dbReference type="ARBA" id="ARBA00023596"/>
    </source>
</evidence>
<evidence type="ECO:0000256" key="2">
    <source>
        <dbReference type="ARBA" id="ARBA00022527"/>
    </source>
</evidence>
<dbReference type="SMART" id="SM00220">
    <property type="entry name" value="S_TKc"/>
    <property type="match status" value="1"/>
</dbReference>
<feature type="compositionally biased region" description="Basic residues" evidence="13">
    <location>
        <begin position="431"/>
        <end position="447"/>
    </location>
</feature>
<dbReference type="Pfam" id="PF00069">
    <property type="entry name" value="Pkinase"/>
    <property type="match status" value="1"/>
</dbReference>
<evidence type="ECO:0000256" key="13">
    <source>
        <dbReference type="SAM" id="MobiDB-lite"/>
    </source>
</evidence>
<dbReference type="SUPFAM" id="SSF56112">
    <property type="entry name" value="Protein kinase-like (PK-like)"/>
    <property type="match status" value="1"/>
</dbReference>
<dbReference type="Gene3D" id="1.10.510.10">
    <property type="entry name" value="Transferase(Phosphotransferase) domain 1"/>
    <property type="match status" value="1"/>
</dbReference>
<dbReference type="AlphaFoldDB" id="A0A182DYM4"/>
<dbReference type="PANTHER" id="PTHR24058">
    <property type="entry name" value="DUAL SPECIFICITY PROTEIN KINASE"/>
    <property type="match status" value="1"/>
</dbReference>
<dbReference type="InterPro" id="IPR050494">
    <property type="entry name" value="Ser_Thr_dual-spec_kinase"/>
</dbReference>
<evidence type="ECO:0000256" key="11">
    <source>
        <dbReference type="ARBA" id="ARBA00048659"/>
    </source>
</evidence>
<comment type="subunit">
    <text evidence="10">Interacts with CLK1 C-terminus. Associates with the U5 snRNP and NCOR1 deacetylase complexes. Identified in the spliceosome C complex.</text>
</comment>
<keyword evidence="16" id="KW-1185">Reference proteome</keyword>
<name>A0A182DYM4_ONCOC</name>
<comment type="catalytic activity">
    <reaction evidence="12">
        <text>L-seryl-[protein] + ATP = O-phospho-L-seryl-[protein] + ADP + H(+)</text>
        <dbReference type="Rhea" id="RHEA:17989"/>
        <dbReference type="Rhea" id="RHEA-COMP:9863"/>
        <dbReference type="Rhea" id="RHEA-COMP:11604"/>
        <dbReference type="ChEBI" id="CHEBI:15378"/>
        <dbReference type="ChEBI" id="CHEBI:29999"/>
        <dbReference type="ChEBI" id="CHEBI:30616"/>
        <dbReference type="ChEBI" id="CHEBI:83421"/>
        <dbReference type="ChEBI" id="CHEBI:456216"/>
        <dbReference type="EC" id="2.7.11.1"/>
    </reaction>
    <physiologicalReaction direction="left-to-right" evidence="12">
        <dbReference type="Rhea" id="RHEA:17990"/>
    </physiologicalReaction>
</comment>
<organism evidence="17">
    <name type="scientific">Onchocerca ochengi</name>
    <name type="common">Filarial nematode worm</name>
    <dbReference type="NCBI Taxonomy" id="42157"/>
    <lineage>
        <taxon>Eukaryota</taxon>
        <taxon>Metazoa</taxon>
        <taxon>Ecdysozoa</taxon>
        <taxon>Nematoda</taxon>
        <taxon>Chromadorea</taxon>
        <taxon>Rhabditida</taxon>
        <taxon>Spirurina</taxon>
        <taxon>Spiruromorpha</taxon>
        <taxon>Filarioidea</taxon>
        <taxon>Onchocercidae</taxon>
        <taxon>Onchocerca</taxon>
    </lineage>
</organism>